<sequence>MREETLIITDLASQSQAIALANYGNLPITDFLSVEKPAATGDDAALAAVAYSKEALHYYLIADYQAALNVYTKAIEAFPKEPFFYAGRWVINQLLNDDEGAFYDYQVAKRLDFNYHSLLEWLENKEQLEELIADSPEIAELEVQVSLNPTQVDGYHELALAYVHAFDYLKAIDLYSRSLRLAEQASTYVFRGAIYAKTIQYTSALADFNSALALDPTFQQAFIFRAKLMESLGCFEESLADYTHALALKAETPIVFEERASLYERLAMNELALADYNMWIDLAKDDFYPLTLRADLKERMEDWEGALADYTSAIALNPYYSDLYQYRGDIKARLGDQQGADADFEKFEALEEEEN</sequence>
<dbReference type="Proteomes" id="UP000679691">
    <property type="component" value="Unassembled WGS sequence"/>
</dbReference>
<evidence type="ECO:0008006" key="6">
    <source>
        <dbReference type="Google" id="ProtNLM"/>
    </source>
</evidence>
<name>A0A8T4HA26_9SPHI</name>
<reference evidence="4" key="1">
    <citation type="submission" date="2021-03" db="EMBL/GenBank/DDBJ databases">
        <authorList>
            <person name="Lu T."/>
            <person name="Wang Q."/>
            <person name="Han X."/>
        </authorList>
    </citation>
    <scope>NUCLEOTIDE SEQUENCE</scope>
    <source>
        <strain evidence="4">WQ 2009</strain>
    </source>
</reference>
<dbReference type="SMART" id="SM00028">
    <property type="entry name" value="TPR"/>
    <property type="match status" value="7"/>
</dbReference>
<organism evidence="4 5">
    <name type="scientific">Rhinopithecimicrobium faecis</name>
    <dbReference type="NCBI Taxonomy" id="2820698"/>
    <lineage>
        <taxon>Bacteria</taxon>
        <taxon>Pseudomonadati</taxon>
        <taxon>Bacteroidota</taxon>
        <taxon>Sphingobacteriia</taxon>
        <taxon>Sphingobacteriales</taxon>
        <taxon>Sphingobacteriaceae</taxon>
        <taxon>Rhinopithecimicrobium</taxon>
    </lineage>
</organism>
<keyword evidence="1" id="KW-0677">Repeat</keyword>
<protein>
    <recommendedName>
        <fullName evidence="6">Tetratricopeptide repeat protein</fullName>
    </recommendedName>
</protein>
<dbReference type="PROSITE" id="PS50005">
    <property type="entry name" value="TPR"/>
    <property type="match status" value="2"/>
</dbReference>
<dbReference type="InterPro" id="IPR019734">
    <property type="entry name" value="TPR_rpt"/>
</dbReference>
<feature type="repeat" description="TPR" evidence="3">
    <location>
        <begin position="185"/>
        <end position="218"/>
    </location>
</feature>
<dbReference type="PANTHER" id="PTHR44858:SF1">
    <property type="entry name" value="UDP-N-ACETYLGLUCOSAMINE--PEPTIDE N-ACETYLGLUCOSAMINYLTRANSFERASE SPINDLY-RELATED"/>
    <property type="match status" value="1"/>
</dbReference>
<dbReference type="SUPFAM" id="SSF48452">
    <property type="entry name" value="TPR-like"/>
    <property type="match status" value="2"/>
</dbReference>
<keyword evidence="2 3" id="KW-0802">TPR repeat</keyword>
<evidence type="ECO:0000256" key="2">
    <source>
        <dbReference type="ARBA" id="ARBA00022803"/>
    </source>
</evidence>
<gene>
    <name evidence="4" type="ORF">J5U18_10365</name>
</gene>
<accession>A0A8T4HA26</accession>
<evidence type="ECO:0000256" key="1">
    <source>
        <dbReference type="ARBA" id="ARBA00022737"/>
    </source>
</evidence>
<evidence type="ECO:0000313" key="4">
    <source>
        <dbReference type="EMBL" id="MBP3943960.1"/>
    </source>
</evidence>
<feature type="repeat" description="TPR" evidence="3">
    <location>
        <begin position="48"/>
        <end position="81"/>
    </location>
</feature>
<dbReference type="RefSeq" id="WP_353547465.1">
    <property type="nucleotide sequence ID" value="NZ_JAGKSB010000012.1"/>
</dbReference>
<dbReference type="InterPro" id="IPR050498">
    <property type="entry name" value="Ycf3"/>
</dbReference>
<comment type="caution">
    <text evidence="4">The sequence shown here is derived from an EMBL/GenBank/DDBJ whole genome shotgun (WGS) entry which is preliminary data.</text>
</comment>
<dbReference type="AlphaFoldDB" id="A0A8T4HA26"/>
<dbReference type="InterPro" id="IPR011990">
    <property type="entry name" value="TPR-like_helical_dom_sf"/>
</dbReference>
<evidence type="ECO:0000256" key="3">
    <source>
        <dbReference type="PROSITE-ProRule" id="PRU00339"/>
    </source>
</evidence>
<dbReference type="Gene3D" id="1.25.40.10">
    <property type="entry name" value="Tetratricopeptide repeat domain"/>
    <property type="match status" value="3"/>
</dbReference>
<evidence type="ECO:0000313" key="5">
    <source>
        <dbReference type="Proteomes" id="UP000679691"/>
    </source>
</evidence>
<dbReference type="PANTHER" id="PTHR44858">
    <property type="entry name" value="TETRATRICOPEPTIDE REPEAT PROTEIN 6"/>
    <property type="match status" value="1"/>
</dbReference>
<keyword evidence="5" id="KW-1185">Reference proteome</keyword>
<proteinExistence type="predicted"/>
<dbReference type="EMBL" id="JAGKSB010000012">
    <property type="protein sequence ID" value="MBP3943960.1"/>
    <property type="molecule type" value="Genomic_DNA"/>
</dbReference>